<dbReference type="AlphaFoldDB" id="A0AA38KYY0"/>
<feature type="compositionally biased region" description="Basic and acidic residues" evidence="2">
    <location>
        <begin position="469"/>
        <end position="482"/>
    </location>
</feature>
<sequence length="649" mass="74413">MRPIYRRPDPAYYWASPKVEAEPILGEPYFYRGGVPQDWGYGKYEGAPYWYRQRPAEDGFHYYGPKYRDQGPRFYEPDGRDFGGDIGSHFRPVYDYPSPVAASGPFSFRPFHPGDQFRHPDEYPMRFVPVTYGSSGPWETEQAKQQCCGCPNHVCHPETRSVKAVERKGVMDGGSEEDLKAKPYSKKELAGPVMWFNPYEWWNRGCENKDRIEEKGNEYPVYRIPGNWSINDGYKEKEGQFPGYWISFDPNYRPHGGDEGDNKFPGYWIPLDLKHTPQGQGEDEKISPLEGKEERNRFPGYWIPMDSTRLQGQDGDKKNYSIEEKPQPFPVFWIPQGDWKAVNPQEGTKKDVLEIEDKKNNEADNRPVIVQQAGKGDDKQRPVQEVRKEDEKQRPVECIKETKVRDIPVKQLEEGKSAQAQKREEKVASNHKVSSPRASKLPPVCLRVDPLPGKKKSNGKSSSRSPSPPRKEENTKDNETSKSTEIPTFNASVEKTNAPKVSGEISKAERNSNVAGETEKIANENASLKASNFISEVKIAEDLKASEVNGESKKVEDDLKTQEARVKKTELSRDQAALKIQAFYRGWRVRKMQPLSKLREIAKIKKRVEELKRQVTRSDFVVELRRDNKTKGIMNETLMALLLQLDTIQ</sequence>
<dbReference type="Proteomes" id="UP000824469">
    <property type="component" value="Unassembled WGS sequence"/>
</dbReference>
<protein>
    <submittedName>
        <fullName evidence="3">Uncharacterized protein</fullName>
    </submittedName>
</protein>
<gene>
    <name evidence="3" type="ORF">KI387_025481</name>
</gene>
<dbReference type="OMA" id="CENKDRI"/>
<evidence type="ECO:0000256" key="1">
    <source>
        <dbReference type="ARBA" id="ARBA00023186"/>
    </source>
</evidence>
<dbReference type="PANTHER" id="PTHR33322">
    <property type="entry name" value="BAG DOMAIN CONTAINING PROTEIN, EXPRESSED"/>
    <property type="match status" value="1"/>
</dbReference>
<feature type="region of interest" description="Disordered" evidence="2">
    <location>
        <begin position="298"/>
        <end position="317"/>
    </location>
</feature>
<evidence type="ECO:0000256" key="2">
    <source>
        <dbReference type="SAM" id="MobiDB-lite"/>
    </source>
</evidence>
<dbReference type="EMBL" id="JAHRHJ020000006">
    <property type="protein sequence ID" value="KAH9310446.1"/>
    <property type="molecule type" value="Genomic_DNA"/>
</dbReference>
<dbReference type="CDD" id="cd23767">
    <property type="entry name" value="IQCD"/>
    <property type="match status" value="1"/>
</dbReference>
<keyword evidence="1" id="KW-0143">Chaperone</keyword>
<feature type="compositionally biased region" description="Basic and acidic residues" evidence="2">
    <location>
        <begin position="375"/>
        <end position="428"/>
    </location>
</feature>
<feature type="compositionally biased region" description="Basic and acidic residues" evidence="2">
    <location>
        <begin position="356"/>
        <end position="365"/>
    </location>
</feature>
<dbReference type="InterPro" id="IPR040400">
    <property type="entry name" value="BAG5/6/7/8"/>
</dbReference>
<evidence type="ECO:0000313" key="3">
    <source>
        <dbReference type="EMBL" id="KAH9310446.1"/>
    </source>
</evidence>
<dbReference type="InterPro" id="IPR000048">
    <property type="entry name" value="IQ_motif_EF-hand-BS"/>
</dbReference>
<feature type="region of interest" description="Disordered" evidence="2">
    <location>
        <begin position="356"/>
        <end position="512"/>
    </location>
</feature>
<dbReference type="PROSITE" id="PS50096">
    <property type="entry name" value="IQ"/>
    <property type="match status" value="1"/>
</dbReference>
<feature type="non-terminal residue" evidence="3">
    <location>
        <position position="649"/>
    </location>
</feature>
<organism evidence="3 4">
    <name type="scientific">Taxus chinensis</name>
    <name type="common">Chinese yew</name>
    <name type="synonym">Taxus wallichiana var. chinensis</name>
    <dbReference type="NCBI Taxonomy" id="29808"/>
    <lineage>
        <taxon>Eukaryota</taxon>
        <taxon>Viridiplantae</taxon>
        <taxon>Streptophyta</taxon>
        <taxon>Embryophyta</taxon>
        <taxon>Tracheophyta</taxon>
        <taxon>Spermatophyta</taxon>
        <taxon>Pinopsida</taxon>
        <taxon>Pinidae</taxon>
        <taxon>Conifers II</taxon>
        <taxon>Cupressales</taxon>
        <taxon>Taxaceae</taxon>
        <taxon>Taxus</taxon>
    </lineage>
</organism>
<evidence type="ECO:0000313" key="4">
    <source>
        <dbReference type="Proteomes" id="UP000824469"/>
    </source>
</evidence>
<name>A0AA38KYY0_TAXCH</name>
<dbReference type="SMART" id="SM00015">
    <property type="entry name" value="IQ"/>
    <property type="match status" value="1"/>
</dbReference>
<proteinExistence type="predicted"/>
<dbReference type="Pfam" id="PF00612">
    <property type="entry name" value="IQ"/>
    <property type="match status" value="1"/>
</dbReference>
<reference evidence="3 4" key="1">
    <citation type="journal article" date="2021" name="Nat. Plants">
        <title>The Taxus genome provides insights into paclitaxel biosynthesis.</title>
        <authorList>
            <person name="Xiong X."/>
            <person name="Gou J."/>
            <person name="Liao Q."/>
            <person name="Li Y."/>
            <person name="Zhou Q."/>
            <person name="Bi G."/>
            <person name="Li C."/>
            <person name="Du R."/>
            <person name="Wang X."/>
            <person name="Sun T."/>
            <person name="Guo L."/>
            <person name="Liang H."/>
            <person name="Lu P."/>
            <person name="Wu Y."/>
            <person name="Zhang Z."/>
            <person name="Ro D.K."/>
            <person name="Shang Y."/>
            <person name="Huang S."/>
            <person name="Yan J."/>
        </authorList>
    </citation>
    <scope>NUCLEOTIDE SEQUENCE [LARGE SCALE GENOMIC DNA]</scope>
    <source>
        <strain evidence="3">Ta-2019</strain>
    </source>
</reference>
<dbReference type="GO" id="GO:0006457">
    <property type="term" value="P:protein folding"/>
    <property type="evidence" value="ECO:0007669"/>
    <property type="project" value="TreeGrafter"/>
</dbReference>
<feature type="compositionally biased region" description="Polar residues" evidence="2">
    <location>
        <begin position="483"/>
        <end position="495"/>
    </location>
</feature>
<keyword evidence="4" id="KW-1185">Reference proteome</keyword>
<dbReference type="GO" id="GO:0009506">
    <property type="term" value="C:plasmodesma"/>
    <property type="evidence" value="ECO:0007669"/>
    <property type="project" value="TreeGrafter"/>
</dbReference>
<accession>A0AA38KYY0</accession>
<dbReference type="PANTHER" id="PTHR33322:SF16">
    <property type="entry name" value="BAG FAMILY MOLECULAR CHAPERONE REGULATOR 6"/>
    <property type="match status" value="1"/>
</dbReference>
<comment type="caution">
    <text evidence="3">The sequence shown here is derived from an EMBL/GenBank/DDBJ whole genome shotgun (WGS) entry which is preliminary data.</text>
</comment>